<protein>
    <submittedName>
        <fullName evidence="2">Uncharacterized protein</fullName>
    </submittedName>
</protein>
<feature type="region of interest" description="Disordered" evidence="1">
    <location>
        <begin position="29"/>
        <end position="65"/>
    </location>
</feature>
<dbReference type="Proteomes" id="UP000179734">
    <property type="component" value="Unassembled WGS sequence"/>
</dbReference>
<accession>A0A1S1NET2</accession>
<organism evidence="2 3">
    <name type="scientific">Mycobacterium talmoniae</name>
    <dbReference type="NCBI Taxonomy" id="1858794"/>
    <lineage>
        <taxon>Bacteria</taxon>
        <taxon>Bacillati</taxon>
        <taxon>Actinomycetota</taxon>
        <taxon>Actinomycetes</taxon>
        <taxon>Mycobacteriales</taxon>
        <taxon>Mycobacteriaceae</taxon>
        <taxon>Mycobacterium</taxon>
    </lineage>
</organism>
<keyword evidence="3" id="KW-1185">Reference proteome</keyword>
<proteinExistence type="predicted"/>
<comment type="caution">
    <text evidence="2">The sequence shown here is derived from an EMBL/GenBank/DDBJ whole genome shotgun (WGS) entry which is preliminary data.</text>
</comment>
<evidence type="ECO:0000313" key="3">
    <source>
        <dbReference type="Proteomes" id="UP000179734"/>
    </source>
</evidence>
<reference evidence="2 3" key="1">
    <citation type="submission" date="2016-10" db="EMBL/GenBank/DDBJ databases">
        <title>Genome sequence of Mycobacterium talmonii.</title>
        <authorList>
            <person name="Greninger A.L."/>
            <person name="Elliott B."/>
            <person name="Vasireddy S."/>
            <person name="Vasireddy R."/>
        </authorList>
    </citation>
    <scope>NUCLEOTIDE SEQUENCE [LARGE SCALE GENOMIC DNA]</scope>
    <source>
        <strain evidence="3">NE-TNMC-100812</strain>
    </source>
</reference>
<feature type="compositionally biased region" description="Low complexity" evidence="1">
    <location>
        <begin position="51"/>
        <end position="62"/>
    </location>
</feature>
<dbReference type="EMBL" id="MLQM01000150">
    <property type="protein sequence ID" value="OHU98199.1"/>
    <property type="molecule type" value="Genomic_DNA"/>
</dbReference>
<evidence type="ECO:0000313" key="2">
    <source>
        <dbReference type="EMBL" id="OHU98199.1"/>
    </source>
</evidence>
<sequence length="517" mass="57013">MCRSKDRGGRRCPCCRGDRRRAYQRLRYALQKAEQNHLDPTPPDNPDDPSTDSPPSTQTGPDLEQRRLDTAHTLDTALAAYRANPRGATPQVIDAYAGAVIAHGAALRDLALHQAEQNLQHHGLDDTAAAARAAAIAQNIKRLDDEIAATRARAATGVTDADSAAATVDELARTKAQLVHDAFRESQQMNQQRAEIVRDAYYRVLADERSFGTAETIPINAAKMSRADRAMFTAAIASYPDEMVKHANELGDMLAKRSKAARAHYNAAKPQKRRRTRTEVLDLSEALDHGRLTPLRSYFVDSPEAMASGNGTTTDLLASKYATIPRTPDNERRLAELITDFNDGRTTTQARMEFATKQGANGPEEVIYVRGTRTRTTMVTVGVAAEITYSDAPSMIHELAHRMEDRNPEISFVTKHFLHQRTAGQPKERYYKNEWTTPDGFADRYMGKDYPNTHHTELLSCGMEAITHGRFGGLRGQASIDLNNPDGKSAIETIIPLRADPEHLALVLGILAAANKP</sequence>
<dbReference type="AlphaFoldDB" id="A0A1S1NET2"/>
<evidence type="ECO:0000256" key="1">
    <source>
        <dbReference type="SAM" id="MobiDB-lite"/>
    </source>
</evidence>
<name>A0A1S1NET2_9MYCO</name>
<gene>
    <name evidence="2" type="ORF">BKN37_21070</name>
</gene>